<keyword evidence="1" id="KW-1133">Transmembrane helix</keyword>
<evidence type="ECO:0000256" key="1">
    <source>
        <dbReference type="SAM" id="Phobius"/>
    </source>
</evidence>
<name>A0A5S6R5N9_TRIMR</name>
<feature type="transmembrane region" description="Helical" evidence="1">
    <location>
        <begin position="56"/>
        <end position="81"/>
    </location>
</feature>
<feature type="transmembrane region" description="Helical" evidence="1">
    <location>
        <begin position="22"/>
        <end position="44"/>
    </location>
</feature>
<keyword evidence="1" id="KW-0472">Membrane</keyword>
<feature type="transmembrane region" description="Helical" evidence="1">
    <location>
        <begin position="141"/>
        <end position="163"/>
    </location>
</feature>
<feature type="transmembrane region" description="Helical" evidence="1">
    <location>
        <begin position="101"/>
        <end position="120"/>
    </location>
</feature>
<accession>A0A5S6R5N9</accession>
<dbReference type="Gene3D" id="1.20.1070.10">
    <property type="entry name" value="Rhodopsin 7-helix transmembrane proteins"/>
    <property type="match status" value="1"/>
</dbReference>
<dbReference type="AlphaFoldDB" id="A0A5S6R5N9"/>
<dbReference type="WBParaSite" id="TMUE_3000014835.1">
    <property type="protein sequence ID" value="TMUE_3000014835.1"/>
    <property type="gene ID" value="WBGene00302347"/>
</dbReference>
<feature type="transmembrane region" description="Helical" evidence="1">
    <location>
        <begin position="190"/>
        <end position="212"/>
    </location>
</feature>
<keyword evidence="2" id="KW-1185">Reference proteome</keyword>
<evidence type="ECO:0000313" key="2">
    <source>
        <dbReference type="Proteomes" id="UP000046395"/>
    </source>
</evidence>
<sequence>MSSNLSVDCVVPVDSENSDESALHNGFLMVIAVVSLVLDCLLIAVMSRRSASQPDLYLICGFVIANALNSIGLLCASAYRIWWRTAEPLCVPPKQCIVGRFYIPVHMIGSGAVALSMLLLSLERFFLFWRVEWHRVVFKPFGTTVLVVMTFVLSSSEVFAVYVDSSSHSAKLISSLCYRKDYSSKYHNFVYTWLKISLAIVALLFYLLSYVIHKMSIQRAHSSSCLGQLRKARRGSTLNNLLAISSAIAFFHVAPLAMSPFSHWSIALVRGVKILHNLYLPLSVALCMVTHPFLMTNVQRLAAKLPWRLPVPRRKTAIIYIG</sequence>
<keyword evidence="1" id="KW-0812">Transmembrane</keyword>
<evidence type="ECO:0000313" key="3">
    <source>
        <dbReference type="WBParaSite" id="TMUE_3000014835.1"/>
    </source>
</evidence>
<protein>
    <submittedName>
        <fullName evidence="3">G-protein coupled receptors family 1 profile domain-containing protein</fullName>
    </submittedName>
</protein>
<feature type="transmembrane region" description="Helical" evidence="1">
    <location>
        <begin position="238"/>
        <end position="258"/>
    </location>
</feature>
<proteinExistence type="predicted"/>
<dbReference type="SUPFAM" id="SSF81321">
    <property type="entry name" value="Family A G protein-coupled receptor-like"/>
    <property type="match status" value="1"/>
</dbReference>
<dbReference type="Proteomes" id="UP000046395">
    <property type="component" value="Unassembled WGS sequence"/>
</dbReference>
<feature type="transmembrane region" description="Helical" evidence="1">
    <location>
        <begin position="278"/>
        <end position="298"/>
    </location>
</feature>
<reference evidence="3" key="1">
    <citation type="submission" date="2019-12" db="UniProtKB">
        <authorList>
            <consortium name="WormBaseParasite"/>
        </authorList>
    </citation>
    <scope>IDENTIFICATION</scope>
</reference>
<organism evidence="2 3">
    <name type="scientific">Trichuris muris</name>
    <name type="common">Mouse whipworm</name>
    <dbReference type="NCBI Taxonomy" id="70415"/>
    <lineage>
        <taxon>Eukaryota</taxon>
        <taxon>Metazoa</taxon>
        <taxon>Ecdysozoa</taxon>
        <taxon>Nematoda</taxon>
        <taxon>Enoplea</taxon>
        <taxon>Dorylaimia</taxon>
        <taxon>Trichinellida</taxon>
        <taxon>Trichuridae</taxon>
        <taxon>Trichuris</taxon>
    </lineage>
</organism>